<reference evidence="2 3" key="1">
    <citation type="submission" date="2020-04" db="EMBL/GenBank/DDBJ databases">
        <title>Knoellia sp. isolate from air conditioner.</title>
        <authorList>
            <person name="Chea S."/>
            <person name="Kim D.-U."/>
        </authorList>
    </citation>
    <scope>NUCLEOTIDE SEQUENCE [LARGE SCALE GENOMIC DNA]</scope>
    <source>
        <strain evidence="2 3">DB2414S</strain>
    </source>
</reference>
<comment type="caution">
    <text evidence="2">The sequence shown here is derived from an EMBL/GenBank/DDBJ whole genome shotgun (WGS) entry which is preliminary data.</text>
</comment>
<feature type="domain" description="TadE-like" evidence="1">
    <location>
        <begin position="9"/>
        <end position="41"/>
    </location>
</feature>
<dbReference type="InterPro" id="IPR012495">
    <property type="entry name" value="TadE-like_dom"/>
</dbReference>
<dbReference type="AlphaFoldDB" id="A0A849HK03"/>
<dbReference type="Proteomes" id="UP000588586">
    <property type="component" value="Unassembled WGS sequence"/>
</dbReference>
<evidence type="ECO:0000313" key="2">
    <source>
        <dbReference type="EMBL" id="NNM46983.1"/>
    </source>
</evidence>
<organism evidence="2 3">
    <name type="scientific">Knoellia koreensis</name>
    <dbReference type="NCBI Taxonomy" id="2730921"/>
    <lineage>
        <taxon>Bacteria</taxon>
        <taxon>Bacillati</taxon>
        <taxon>Actinomycetota</taxon>
        <taxon>Actinomycetes</taxon>
        <taxon>Micrococcales</taxon>
        <taxon>Intrasporangiaceae</taxon>
        <taxon>Knoellia</taxon>
    </lineage>
</organism>
<sequence>MTIWIVTSAFIMIVLVGMAVDLGGQVYAQQHARDVARQAARVGGQQLQAAPAIRGEGAIADTARAAQAARTYLAASDVTGSAHVTGGDTIEVTTSSVYSTKFLSIIGINRVTVTGHAQATITRALEGVQR</sequence>
<protein>
    <submittedName>
        <fullName evidence="2">Pilus assembly protein</fullName>
    </submittedName>
</protein>
<evidence type="ECO:0000259" key="1">
    <source>
        <dbReference type="Pfam" id="PF07811"/>
    </source>
</evidence>
<dbReference type="Pfam" id="PF07811">
    <property type="entry name" value="TadE"/>
    <property type="match status" value="1"/>
</dbReference>
<name>A0A849HK03_9MICO</name>
<accession>A0A849HK03</accession>
<dbReference type="EMBL" id="JABEPQ010000002">
    <property type="protein sequence ID" value="NNM46983.1"/>
    <property type="molecule type" value="Genomic_DNA"/>
</dbReference>
<gene>
    <name evidence="2" type="ORF">HJG52_13320</name>
</gene>
<proteinExistence type="predicted"/>
<keyword evidence="3" id="KW-1185">Reference proteome</keyword>
<evidence type="ECO:0000313" key="3">
    <source>
        <dbReference type="Proteomes" id="UP000588586"/>
    </source>
</evidence>